<reference evidence="2 3" key="1">
    <citation type="journal article" date="2018" name="Front. Microbiol.">
        <title>Genome Sequencing of Streptomyces atratus SCSIOZH16 and Activation Production of Nocardamine via Metabolic Engineering.</title>
        <authorList>
            <person name="Li Y."/>
            <person name="Zhang C."/>
            <person name="Liu C."/>
            <person name="Ju J."/>
            <person name="Ma J."/>
        </authorList>
    </citation>
    <scope>NUCLEOTIDE SEQUENCE [LARGE SCALE GENOMIC DNA]</scope>
    <source>
        <strain evidence="2 3">SCSIO_ZH16</strain>
    </source>
</reference>
<evidence type="ECO:0000313" key="3">
    <source>
        <dbReference type="Proteomes" id="UP000252698"/>
    </source>
</evidence>
<dbReference type="Proteomes" id="UP000252698">
    <property type="component" value="Chromosome"/>
</dbReference>
<evidence type="ECO:0000256" key="1">
    <source>
        <dbReference type="SAM" id="MobiDB-lite"/>
    </source>
</evidence>
<gene>
    <name evidence="2" type="ORF">C5746_41450</name>
</gene>
<dbReference type="KEGG" id="sata:C5746_41450"/>
<evidence type="ECO:0000313" key="2">
    <source>
        <dbReference type="EMBL" id="AXE82252.1"/>
    </source>
</evidence>
<dbReference type="GeneID" id="95524688"/>
<accession>A0A2Z5JPF4</accession>
<name>A0A2Z5JPF4_STRAR</name>
<dbReference type="EMBL" id="CP027306">
    <property type="protein sequence ID" value="AXE82252.1"/>
    <property type="molecule type" value="Genomic_DNA"/>
</dbReference>
<dbReference type="AlphaFoldDB" id="A0A2Z5JPF4"/>
<dbReference type="RefSeq" id="WP_114248633.1">
    <property type="nucleotide sequence ID" value="NZ_CP027306.1"/>
</dbReference>
<feature type="compositionally biased region" description="Basic residues" evidence="1">
    <location>
        <begin position="1"/>
        <end position="12"/>
    </location>
</feature>
<proteinExistence type="predicted"/>
<organism evidence="2 3">
    <name type="scientific">Streptomyces atratus</name>
    <dbReference type="NCBI Taxonomy" id="1893"/>
    <lineage>
        <taxon>Bacteria</taxon>
        <taxon>Bacillati</taxon>
        <taxon>Actinomycetota</taxon>
        <taxon>Actinomycetes</taxon>
        <taxon>Kitasatosporales</taxon>
        <taxon>Streptomycetaceae</taxon>
        <taxon>Streptomyces</taxon>
    </lineage>
</organism>
<feature type="compositionally biased region" description="Basic and acidic residues" evidence="1">
    <location>
        <begin position="13"/>
        <end position="28"/>
    </location>
</feature>
<protein>
    <submittedName>
        <fullName evidence="2">Uncharacterized protein</fullName>
    </submittedName>
</protein>
<sequence length="114" mass="12939">MGKKSRNPSARSKKLDRQERQRAARHGEMTTVGMAAVLPLDAFPVLHEGEIRILPADRIRARFEAELASDNEPPLDGDAEFRSMLVEDVQEGRFRLRRDGNWESDNDYFAAPST</sequence>
<feature type="region of interest" description="Disordered" evidence="1">
    <location>
        <begin position="1"/>
        <end position="29"/>
    </location>
</feature>